<evidence type="ECO:0000313" key="1">
    <source>
        <dbReference type="EMBL" id="SFW27392.1"/>
    </source>
</evidence>
<dbReference type="Proteomes" id="UP000183788">
    <property type="component" value="Unassembled WGS sequence"/>
</dbReference>
<sequence>MNSFMKQDYILGYQLVLMNLITRYGYGIVIRVNKKFCDIFQSESKITILTVIVL</sequence>
<accession>A0A1K1MW54</accession>
<dbReference type="EMBL" id="FPIZ01000002">
    <property type="protein sequence ID" value="SFW27392.1"/>
    <property type="molecule type" value="Genomic_DNA"/>
</dbReference>
<protein>
    <submittedName>
        <fullName evidence="1">Uncharacterized protein</fullName>
    </submittedName>
</protein>
<reference evidence="1 2" key="1">
    <citation type="submission" date="2016-11" db="EMBL/GenBank/DDBJ databases">
        <authorList>
            <person name="Jaros S."/>
            <person name="Januszkiewicz K."/>
            <person name="Wedrychowicz H."/>
        </authorList>
    </citation>
    <scope>NUCLEOTIDE SEQUENCE [LARGE SCALE GENOMIC DNA]</scope>
    <source>
        <strain evidence="1 2">DSM 784</strain>
    </source>
</reference>
<dbReference type="AlphaFoldDB" id="A0A1K1MW54"/>
<gene>
    <name evidence="1" type="ORF">SAMN05661012_00948</name>
</gene>
<name>A0A1K1MW54_9BACT</name>
<organism evidence="1 2">
    <name type="scientific">Chitinophaga sancti</name>
    <dbReference type="NCBI Taxonomy" id="1004"/>
    <lineage>
        <taxon>Bacteria</taxon>
        <taxon>Pseudomonadati</taxon>
        <taxon>Bacteroidota</taxon>
        <taxon>Chitinophagia</taxon>
        <taxon>Chitinophagales</taxon>
        <taxon>Chitinophagaceae</taxon>
        <taxon>Chitinophaga</taxon>
    </lineage>
</organism>
<evidence type="ECO:0000313" key="2">
    <source>
        <dbReference type="Proteomes" id="UP000183788"/>
    </source>
</evidence>
<proteinExistence type="predicted"/>